<feature type="coiled-coil region" evidence="1">
    <location>
        <begin position="773"/>
        <end position="800"/>
    </location>
</feature>
<feature type="region of interest" description="Disordered" evidence="2">
    <location>
        <begin position="1"/>
        <end position="332"/>
    </location>
</feature>
<feature type="compositionally biased region" description="Basic and acidic residues" evidence="2">
    <location>
        <begin position="570"/>
        <end position="583"/>
    </location>
</feature>
<dbReference type="OrthoDB" id="3367070at2759"/>
<gene>
    <name evidence="3" type="ORF">BDZ90DRAFT_230858</name>
</gene>
<dbReference type="AlphaFoldDB" id="A0A316UVM7"/>
<feature type="compositionally biased region" description="Low complexity" evidence="2">
    <location>
        <begin position="217"/>
        <end position="233"/>
    </location>
</feature>
<feature type="compositionally biased region" description="Polar residues" evidence="2">
    <location>
        <begin position="649"/>
        <end position="664"/>
    </location>
</feature>
<dbReference type="RefSeq" id="XP_025363460.1">
    <property type="nucleotide sequence ID" value="XM_025505631.1"/>
</dbReference>
<feature type="compositionally biased region" description="Basic and acidic residues" evidence="2">
    <location>
        <begin position="165"/>
        <end position="178"/>
    </location>
</feature>
<feature type="compositionally biased region" description="Low complexity" evidence="2">
    <location>
        <begin position="516"/>
        <end position="549"/>
    </location>
</feature>
<keyword evidence="1" id="KW-0175">Coiled coil</keyword>
<feature type="compositionally biased region" description="Low complexity" evidence="2">
    <location>
        <begin position="594"/>
        <end position="612"/>
    </location>
</feature>
<reference evidence="3 4" key="1">
    <citation type="journal article" date="2018" name="Mol. Biol. Evol.">
        <title>Broad Genomic Sampling Reveals a Smut Pathogenic Ancestry of the Fungal Clade Ustilaginomycotina.</title>
        <authorList>
            <person name="Kijpornyongpan T."/>
            <person name="Mondo S.J."/>
            <person name="Barry K."/>
            <person name="Sandor L."/>
            <person name="Lee J."/>
            <person name="Lipzen A."/>
            <person name="Pangilinan J."/>
            <person name="LaButti K."/>
            <person name="Hainaut M."/>
            <person name="Henrissat B."/>
            <person name="Grigoriev I.V."/>
            <person name="Spatafora J.W."/>
            <person name="Aime M.C."/>
        </authorList>
    </citation>
    <scope>NUCLEOTIDE SEQUENCE [LARGE SCALE GENOMIC DNA]</scope>
    <source>
        <strain evidence="3 4">MCA 5214</strain>
    </source>
</reference>
<feature type="compositionally biased region" description="Low complexity" evidence="2">
    <location>
        <begin position="303"/>
        <end position="324"/>
    </location>
</feature>
<evidence type="ECO:0008006" key="5">
    <source>
        <dbReference type="Google" id="ProtNLM"/>
    </source>
</evidence>
<dbReference type="GeneID" id="37027454"/>
<proteinExistence type="predicted"/>
<dbReference type="Proteomes" id="UP000245884">
    <property type="component" value="Unassembled WGS sequence"/>
</dbReference>
<evidence type="ECO:0000256" key="1">
    <source>
        <dbReference type="SAM" id="Coils"/>
    </source>
</evidence>
<sequence>MKSLFAKRGSRSSSHHVTATKSTWGKGRRPGDDDDGDGGKDDGNLYYTPPAAVEQPAGPDAGIGSVPPPKASSSSASRRLSKSASLGTITGLVAAASSSSRKPIPPSLDRKHSNQSTTSITPEAIPPSPSTSSSSTSTTPFTLGRDASRRLSSWKGDVRAKRKQGGRDHPPSSYHFDDGVGGANATTTKRKDANQVGSTGRNEQEDLHPAVFVVGNPSVSVSPPTPRPRTTSTMSNSQAEENQSHSHDGGNTMTTSAATTNTNHSNEEPDTTETHETTFEAREEEEAEAQKGLILPVNGSGGPSAARESSSSSSNPAFGGVFRSRSSRSKMSKVGVNIDVEAASSATMPAAAAAAASPGPPLSPSALARQLDDLAVSHGDGLLSDDEYRKLRQRLLERSVGLSTATEAPEDTDTLVLTNRRSVIDLEDEEDAAGQAAVAQENQTRPPSPTRSSRTLPSMFKRASVLVKSKRTQGSSVLTSTPPSSWTLRRPASKRSLTYPAASGAAAGPLTESQVGNENGNSIGTSGSIGVAPSSASAVSSGSSAAPRSLNLKPGMVTRMLSTRSTASSRDARSISDDGHGDRAAAGSGSLRRSTSTKGGAGGAASSLAPSSTRRRRLLSGASFNTTTSSERKAIEAGNLERDVVSMRQARSLTTSPAPAQNGASGHRGLARQRSRSLRVDAAQPASPEAVRSRAVSLPKRSFDGQRISLDAQSPSPQSATSATAAVLNFDDLDWQYSDKGSKEIHAEIKIVEAEGKRMATAFEGSDAGLGGADEAQKVAQRYEERLAFLRSKLRSAKIREGFAK</sequence>
<feature type="compositionally biased region" description="Basic and acidic residues" evidence="2">
    <location>
        <begin position="630"/>
        <end position="645"/>
    </location>
</feature>
<feature type="compositionally biased region" description="Basic and acidic residues" evidence="2">
    <location>
        <begin position="272"/>
        <end position="281"/>
    </location>
</feature>
<organism evidence="3 4">
    <name type="scientific">Jaminaea rosea</name>
    <dbReference type="NCBI Taxonomy" id="1569628"/>
    <lineage>
        <taxon>Eukaryota</taxon>
        <taxon>Fungi</taxon>
        <taxon>Dikarya</taxon>
        <taxon>Basidiomycota</taxon>
        <taxon>Ustilaginomycotina</taxon>
        <taxon>Exobasidiomycetes</taxon>
        <taxon>Microstromatales</taxon>
        <taxon>Microstromatales incertae sedis</taxon>
        <taxon>Jaminaea</taxon>
    </lineage>
</organism>
<feature type="compositionally biased region" description="Low complexity" evidence="2">
    <location>
        <begin position="130"/>
        <end position="140"/>
    </location>
</feature>
<accession>A0A316UVM7</accession>
<protein>
    <recommendedName>
        <fullName evidence="5">SHOCT domain-containing protein</fullName>
    </recommendedName>
</protein>
<feature type="compositionally biased region" description="Low complexity" evidence="2">
    <location>
        <begin position="251"/>
        <end position="264"/>
    </location>
</feature>
<evidence type="ECO:0000313" key="3">
    <source>
        <dbReference type="EMBL" id="PWN28848.1"/>
    </source>
</evidence>
<dbReference type="EMBL" id="KZ819664">
    <property type="protein sequence ID" value="PWN28848.1"/>
    <property type="molecule type" value="Genomic_DNA"/>
</dbReference>
<feature type="region of interest" description="Disordered" evidence="2">
    <location>
        <begin position="426"/>
        <end position="698"/>
    </location>
</feature>
<feature type="compositionally biased region" description="Polar residues" evidence="2">
    <location>
        <begin position="472"/>
        <end position="487"/>
    </location>
</feature>
<evidence type="ECO:0000256" key="2">
    <source>
        <dbReference type="SAM" id="MobiDB-lite"/>
    </source>
</evidence>
<feature type="compositionally biased region" description="Low complexity" evidence="2">
    <location>
        <begin position="71"/>
        <end position="86"/>
    </location>
</feature>
<evidence type="ECO:0000313" key="4">
    <source>
        <dbReference type="Proteomes" id="UP000245884"/>
    </source>
</evidence>
<name>A0A316UVM7_9BASI</name>
<keyword evidence="4" id="KW-1185">Reference proteome</keyword>